<dbReference type="PROSITE" id="PS50005">
    <property type="entry name" value="TPR"/>
    <property type="match status" value="1"/>
</dbReference>
<accession>A0A5Q4ZAL9</accession>
<keyword evidence="3" id="KW-1185">Reference proteome</keyword>
<dbReference type="InterPro" id="IPR011990">
    <property type="entry name" value="TPR-like_helical_dom_sf"/>
</dbReference>
<evidence type="ECO:0000256" key="1">
    <source>
        <dbReference type="PROSITE-ProRule" id="PRU00339"/>
    </source>
</evidence>
<dbReference type="AlphaFoldDB" id="A0A5Q4ZAL9"/>
<evidence type="ECO:0000313" key="2">
    <source>
        <dbReference type="EMBL" id="VVD31739.1"/>
    </source>
</evidence>
<proteinExistence type="predicted"/>
<dbReference type="Gene3D" id="3.40.50.2000">
    <property type="entry name" value="Glycogen Phosphorylase B"/>
    <property type="match status" value="1"/>
</dbReference>
<reference evidence="2 3" key="1">
    <citation type="submission" date="2019-08" db="EMBL/GenBank/DDBJ databases">
        <authorList>
            <person name="Herpell B J."/>
        </authorList>
    </citation>
    <scope>NUCLEOTIDE SEQUENCE [LARGE SCALE GENOMIC DNA]</scope>
    <source>
        <strain evidence="3">Msb3</strain>
    </source>
</reference>
<dbReference type="KEGG" id="pdio:PDMSB3_0436.1"/>
<feature type="repeat" description="TPR" evidence="1">
    <location>
        <begin position="72"/>
        <end position="105"/>
    </location>
</feature>
<name>A0A5Q4ZAL9_9BURK</name>
<evidence type="ECO:0000313" key="3">
    <source>
        <dbReference type="Proteomes" id="UP000325811"/>
    </source>
</evidence>
<organism evidence="2 3">
    <name type="scientific">Paraburkholderia dioscoreae</name>
    <dbReference type="NCBI Taxonomy" id="2604047"/>
    <lineage>
        <taxon>Bacteria</taxon>
        <taxon>Pseudomonadati</taxon>
        <taxon>Pseudomonadota</taxon>
        <taxon>Betaproteobacteria</taxon>
        <taxon>Burkholderiales</taxon>
        <taxon>Burkholderiaceae</taxon>
        <taxon>Paraburkholderia</taxon>
    </lineage>
</organism>
<dbReference type="PANTHER" id="PTHR44809:SF1">
    <property type="entry name" value="PROTEIN O-MANNOSYL-TRANSFERASE TMTC1"/>
    <property type="match status" value="1"/>
</dbReference>
<dbReference type="SMART" id="SM00028">
    <property type="entry name" value="TPR"/>
    <property type="match status" value="7"/>
</dbReference>
<dbReference type="Proteomes" id="UP000325811">
    <property type="component" value="Chromosome II"/>
</dbReference>
<dbReference type="SUPFAM" id="SSF48452">
    <property type="entry name" value="TPR-like"/>
    <property type="match status" value="1"/>
</dbReference>
<dbReference type="Gene3D" id="1.25.40.10">
    <property type="entry name" value="Tetratricopeptide repeat domain"/>
    <property type="match status" value="2"/>
</dbReference>
<dbReference type="InterPro" id="IPR019734">
    <property type="entry name" value="TPR_rpt"/>
</dbReference>
<keyword evidence="1" id="KW-0802">TPR repeat</keyword>
<sequence length="630" mass="70277">MHLHRSYAAQMHNFTHKRSWLSLKMPDATAHHSYVVDIDALIARADADYSALRMRDAESGYQRALALSPLNVHALHRMGLVCVHLKKIAEADTYLERALNADPARADLWEHAGLIAAMKGEYIRSEAFYRRALGLSGSTATLHRNLADCLRLSGRLADAKVQYKKALSIEPDLHHAIRAIARLSAELGETDDAADYWLSAWALDSSSLQDEFDLIHALAKANRTVRVNEAVAQISKREADNPEALQALCLALYRVDSFANMLNVARQAIRMDPQRVALHHYAAHALSVRGRVAEALVYSSEAVQLAPDDPVMQCQLACLELSQGDFKSGWARRNMTYAMPLAHATLVFPDFPVWNGEPVSGSSFLLVGEQGRGDEIQFIRFAEWLHQQGAVVDVLVSQPVARIAASMTGVRSVFTKLPAGPYDYWSHMLRMPEHMKLDLPMLPVAMPYISASPLHIDQWRSRIDAASPSTAYKKTARIGVVWAGGAHTALDRFRSISIEALKPLLEHPGTTWFSLQKGEHERDSEHLAGKFDLHTLGPVIEDFADTLAILETLDLLITVDTAVAHLAGAANLPVWVLLPAYSELRWLTGRTDSPWYPSMRLFRQRELGEWNTVVEEMREALTDWCRTGSI</sequence>
<dbReference type="RefSeq" id="WP_165187725.1">
    <property type="nucleotide sequence ID" value="NZ_LR699554.1"/>
</dbReference>
<dbReference type="PANTHER" id="PTHR44809">
    <property type="match status" value="1"/>
</dbReference>
<dbReference type="InterPro" id="IPR052943">
    <property type="entry name" value="TMTC_O-mannosyl-trnsfr"/>
</dbReference>
<gene>
    <name evidence="2" type="ORF">PDMSB3_0436</name>
</gene>
<dbReference type="EMBL" id="LR699554">
    <property type="protein sequence ID" value="VVD31739.1"/>
    <property type="molecule type" value="Genomic_DNA"/>
</dbReference>
<protein>
    <submittedName>
        <fullName evidence="2">Uncharacterized protein</fullName>
    </submittedName>
</protein>
<dbReference type="Pfam" id="PF13181">
    <property type="entry name" value="TPR_8"/>
    <property type="match status" value="2"/>
</dbReference>
<dbReference type="SUPFAM" id="SSF53756">
    <property type="entry name" value="UDP-Glycosyltransferase/glycogen phosphorylase"/>
    <property type="match status" value="1"/>
</dbReference>